<dbReference type="SUPFAM" id="SSF51735">
    <property type="entry name" value="NAD(P)-binding Rossmann-fold domains"/>
    <property type="match status" value="1"/>
</dbReference>
<dbReference type="OrthoDB" id="4324715at2"/>
<reference evidence="7 8" key="1">
    <citation type="submission" date="2019-03" db="EMBL/GenBank/DDBJ databases">
        <title>Genomic Encyclopedia of Type Strains, Phase IV (KMG-IV): sequencing the most valuable type-strain genomes for metagenomic binning, comparative biology and taxonomic classification.</title>
        <authorList>
            <person name="Goeker M."/>
        </authorList>
    </citation>
    <scope>NUCLEOTIDE SEQUENCE [LARGE SCALE GENOMIC DNA]</scope>
    <source>
        <strain evidence="7 8">DSM 45361</strain>
    </source>
</reference>
<dbReference type="PANTHER" id="PTHR43333:SF1">
    <property type="entry name" value="D-ISOMER SPECIFIC 2-HYDROXYACID DEHYDROGENASE NAD-BINDING DOMAIN-CONTAINING PROTEIN"/>
    <property type="match status" value="1"/>
</dbReference>
<evidence type="ECO:0000256" key="3">
    <source>
        <dbReference type="ARBA" id="ARBA00023027"/>
    </source>
</evidence>
<feature type="domain" description="D-isomer specific 2-hydroxyacid dehydrogenase NAD-binding" evidence="6">
    <location>
        <begin position="106"/>
        <end position="279"/>
    </location>
</feature>
<dbReference type="Pfam" id="PF02826">
    <property type="entry name" value="2-Hacid_dh_C"/>
    <property type="match status" value="1"/>
</dbReference>
<dbReference type="EMBL" id="SNXZ01000006">
    <property type="protein sequence ID" value="TDP93941.1"/>
    <property type="molecule type" value="Genomic_DNA"/>
</dbReference>
<dbReference type="GO" id="GO:0016616">
    <property type="term" value="F:oxidoreductase activity, acting on the CH-OH group of donors, NAD or NADP as acceptor"/>
    <property type="evidence" value="ECO:0007669"/>
    <property type="project" value="InterPro"/>
</dbReference>
<proteinExistence type="inferred from homology"/>
<dbReference type="SUPFAM" id="SSF52283">
    <property type="entry name" value="Formate/glycerate dehydrogenase catalytic domain-like"/>
    <property type="match status" value="1"/>
</dbReference>
<dbReference type="RefSeq" id="WP_133852927.1">
    <property type="nucleotide sequence ID" value="NZ_SNXZ01000006.1"/>
</dbReference>
<evidence type="ECO:0000256" key="4">
    <source>
        <dbReference type="RuleBase" id="RU003719"/>
    </source>
</evidence>
<dbReference type="Gene3D" id="3.40.50.720">
    <property type="entry name" value="NAD(P)-binding Rossmann-like Domain"/>
    <property type="match status" value="2"/>
</dbReference>
<dbReference type="InterPro" id="IPR006139">
    <property type="entry name" value="D-isomer_2_OHA_DH_cat_dom"/>
</dbReference>
<name>A0A4R6S2Z1_LABRH</name>
<evidence type="ECO:0000313" key="7">
    <source>
        <dbReference type="EMBL" id="TDP93941.1"/>
    </source>
</evidence>
<evidence type="ECO:0000313" key="8">
    <source>
        <dbReference type="Proteomes" id="UP000295444"/>
    </source>
</evidence>
<protein>
    <submittedName>
        <fullName evidence="7">Phosphoglycerate dehydrogenase-like enzyme</fullName>
    </submittedName>
</protein>
<organism evidence="7 8">
    <name type="scientific">Labedaea rhizosphaerae</name>
    <dbReference type="NCBI Taxonomy" id="598644"/>
    <lineage>
        <taxon>Bacteria</taxon>
        <taxon>Bacillati</taxon>
        <taxon>Actinomycetota</taxon>
        <taxon>Actinomycetes</taxon>
        <taxon>Pseudonocardiales</taxon>
        <taxon>Pseudonocardiaceae</taxon>
        <taxon>Labedaea</taxon>
    </lineage>
</organism>
<keyword evidence="3" id="KW-0520">NAD</keyword>
<evidence type="ECO:0000256" key="2">
    <source>
        <dbReference type="ARBA" id="ARBA00023002"/>
    </source>
</evidence>
<dbReference type="InterPro" id="IPR036291">
    <property type="entry name" value="NAD(P)-bd_dom_sf"/>
</dbReference>
<evidence type="ECO:0000259" key="6">
    <source>
        <dbReference type="Pfam" id="PF02826"/>
    </source>
</evidence>
<sequence length="329" mass="35217">MPPTVTVLHDADKPPAMQGIERDFPVRYCTGESLADALTGAEVLFVWDFRSRALADAWAGASALRWVHAASAGVDHVLVPGVLEGEIVVTNSRGVFDQPMAEYVLGAILALAKDLPTTLRAQGERRWVHRETERIGGKRALVVGTGPIGRATARLLTAAGLVVTGVGRTARAGDPDFGRVLDMSEYRNALPDTDFLVLAAPLTEQTRGMVDATALAALPNTARLVNVARGPLVVADALVAALAAGELAGAALDVFDVEPLPTDSPLWTMPNVIVSPHMSGDVLGWREELVALFADNLARFTQDRPLRNVVDKRRGYVPSKQSEESHVDR</sequence>
<comment type="caution">
    <text evidence="7">The sequence shown here is derived from an EMBL/GenBank/DDBJ whole genome shotgun (WGS) entry which is preliminary data.</text>
</comment>
<evidence type="ECO:0000256" key="1">
    <source>
        <dbReference type="ARBA" id="ARBA00005854"/>
    </source>
</evidence>
<dbReference type="InterPro" id="IPR029753">
    <property type="entry name" value="D-isomer_DH_CS"/>
</dbReference>
<keyword evidence="2 4" id="KW-0560">Oxidoreductase</keyword>
<dbReference type="PROSITE" id="PS00671">
    <property type="entry name" value="D_2_HYDROXYACID_DH_3"/>
    <property type="match status" value="1"/>
</dbReference>
<dbReference type="AlphaFoldDB" id="A0A4R6S2Z1"/>
<dbReference type="Pfam" id="PF00389">
    <property type="entry name" value="2-Hacid_dh"/>
    <property type="match status" value="1"/>
</dbReference>
<accession>A0A4R6S2Z1</accession>
<dbReference type="CDD" id="cd05300">
    <property type="entry name" value="2-Hacid_dh_1"/>
    <property type="match status" value="1"/>
</dbReference>
<gene>
    <name evidence="7" type="ORF">EV186_106335</name>
</gene>
<comment type="similarity">
    <text evidence="1 4">Belongs to the D-isomer specific 2-hydroxyacid dehydrogenase family.</text>
</comment>
<dbReference type="Proteomes" id="UP000295444">
    <property type="component" value="Unassembled WGS sequence"/>
</dbReference>
<dbReference type="InterPro" id="IPR006140">
    <property type="entry name" value="D-isomer_DH_NAD-bd"/>
</dbReference>
<evidence type="ECO:0000259" key="5">
    <source>
        <dbReference type="Pfam" id="PF00389"/>
    </source>
</evidence>
<dbReference type="GO" id="GO:0051287">
    <property type="term" value="F:NAD binding"/>
    <property type="evidence" value="ECO:0007669"/>
    <property type="project" value="InterPro"/>
</dbReference>
<feature type="domain" description="D-isomer specific 2-hydroxyacid dehydrogenase catalytic" evidence="5">
    <location>
        <begin position="29"/>
        <end position="310"/>
    </location>
</feature>
<dbReference type="PANTHER" id="PTHR43333">
    <property type="entry name" value="2-HACID_DH_C DOMAIN-CONTAINING PROTEIN"/>
    <property type="match status" value="1"/>
</dbReference>
<keyword evidence="8" id="KW-1185">Reference proteome</keyword>